<keyword evidence="3" id="KW-0812">Transmembrane</keyword>
<dbReference type="PANTHER" id="PTHR46494:SF1">
    <property type="entry name" value="CORA FAMILY METAL ION TRANSPORTER (EUROFUNG)"/>
    <property type="match status" value="1"/>
</dbReference>
<feature type="region of interest" description="Disordered" evidence="2">
    <location>
        <begin position="9"/>
        <end position="42"/>
    </location>
</feature>
<dbReference type="GO" id="GO:0050897">
    <property type="term" value="F:cobalt ion binding"/>
    <property type="evidence" value="ECO:0007669"/>
    <property type="project" value="TreeGrafter"/>
</dbReference>
<evidence type="ECO:0000256" key="3">
    <source>
        <dbReference type="SAM" id="Phobius"/>
    </source>
</evidence>
<reference evidence="4 5" key="1">
    <citation type="journal article" date="2014" name="BMC Genomics">
        <title>Genome sequencing of four Aureobasidium pullulans varieties: biotechnological potential, stress tolerance, and description of new species.</title>
        <authorList>
            <person name="Gostin Ar C."/>
            <person name="Ohm R.A."/>
            <person name="Kogej T."/>
            <person name="Sonjak S."/>
            <person name="Turk M."/>
            <person name="Zajc J."/>
            <person name="Zalar P."/>
            <person name="Grube M."/>
            <person name="Sun H."/>
            <person name="Han J."/>
            <person name="Sharma A."/>
            <person name="Chiniquy J."/>
            <person name="Ngan C.Y."/>
            <person name="Lipzen A."/>
            <person name="Barry K."/>
            <person name="Grigoriev I.V."/>
            <person name="Gunde-Cimerman N."/>
        </authorList>
    </citation>
    <scope>NUCLEOTIDE SEQUENCE [LARGE SCALE GENOMIC DNA]</scope>
    <source>
        <strain evidence="4 5">EXF-2481</strain>
    </source>
</reference>
<gene>
    <name evidence="4" type="ORF">AUEXF2481DRAFT_264515</name>
</gene>
<evidence type="ECO:0000313" key="5">
    <source>
        <dbReference type="Proteomes" id="UP000030641"/>
    </source>
</evidence>
<dbReference type="STRING" id="1043005.A0A074Y931"/>
<accession>A0A074Y931</accession>
<dbReference type="OMA" id="FGTRWIN"/>
<dbReference type="AlphaFoldDB" id="A0A074Y931"/>
<evidence type="ECO:0000313" key="4">
    <source>
        <dbReference type="EMBL" id="KEQ94278.1"/>
    </source>
</evidence>
<evidence type="ECO:0000256" key="1">
    <source>
        <dbReference type="ARBA" id="ARBA00004651"/>
    </source>
</evidence>
<dbReference type="OrthoDB" id="5430812at2759"/>
<keyword evidence="3" id="KW-1133">Transmembrane helix</keyword>
<proteinExistence type="predicted"/>
<dbReference type="PANTHER" id="PTHR46494">
    <property type="entry name" value="CORA FAMILY METAL ION TRANSPORTER (EUROFUNG)"/>
    <property type="match status" value="1"/>
</dbReference>
<dbReference type="GO" id="GO:0015095">
    <property type="term" value="F:magnesium ion transmembrane transporter activity"/>
    <property type="evidence" value="ECO:0007669"/>
    <property type="project" value="TreeGrafter"/>
</dbReference>
<dbReference type="GO" id="GO:0000287">
    <property type="term" value="F:magnesium ion binding"/>
    <property type="evidence" value="ECO:0007669"/>
    <property type="project" value="TreeGrafter"/>
</dbReference>
<keyword evidence="5" id="KW-1185">Reference proteome</keyword>
<dbReference type="GeneID" id="25363252"/>
<dbReference type="InParanoid" id="A0A074Y931"/>
<feature type="transmembrane region" description="Helical" evidence="3">
    <location>
        <begin position="540"/>
        <end position="561"/>
    </location>
</feature>
<evidence type="ECO:0000256" key="2">
    <source>
        <dbReference type="SAM" id="MobiDB-lite"/>
    </source>
</evidence>
<keyword evidence="3" id="KW-0472">Membrane</keyword>
<dbReference type="EMBL" id="KL584762">
    <property type="protein sequence ID" value="KEQ94278.1"/>
    <property type="molecule type" value="Genomic_DNA"/>
</dbReference>
<comment type="subcellular location">
    <subcellularLocation>
        <location evidence="1">Cell membrane</location>
        <topology evidence="1">Multi-pass membrane protein</topology>
    </subcellularLocation>
</comment>
<sequence length="589" mass="67039">MANKIHYDFTDTLPGMERSDSAHTNSKKPKSEASAYEPLPDHATGFRNMDLPDVLEDSVQQLCTPTSRNFIVDFGDEEAWVSFDQPAETIRSLLDTPRSSTLHTRWINIWYPFHQRPLLELLAQQYDFSPRLLALMSSDPKRVRQYPSQPLNVEQKNEAILRRSFEDIEKGLSSTPPPATDTSSLSSCNPARTGNLYDIVDGVWHYTSLDQGRSYLCLGFNSLYNVHAVETGCGVSEESTGTKDAPLPHIKRVWTWLLICADKTVISINEDLYPYCEGRLSHPQQLVMMETRRNLINVFRSLSKVEDSREANPLVLLPIRRRLGDTKEETAHRDKDAPGLLFYYLFENWFNSYSLITRRESRYGMELEKLQKEMFSAPKLHHIDLLHGIGNELGALKRHYKSYIRLVDRVTEPQSSTLASRTGSRVPSKASQETFDKVAHQGAQSLMGIGLTSAAIVRFERLRDMISLYALAECKDYLHQKDGLVQMNFQLVAMSQSAGVDRLTRVALLISKATILFLPLTFLTEYVSADLGVTYSVKTYWIAFTVVLTLSWILLMGFGVLSGTMESWSLFPKLKAAWSKVKNWKRKND</sequence>
<feature type="transmembrane region" description="Helical" evidence="3">
    <location>
        <begin position="506"/>
        <end position="528"/>
    </location>
</feature>
<dbReference type="HOGENOM" id="CLU_015417_2_0_1"/>
<dbReference type="RefSeq" id="XP_013342990.1">
    <property type="nucleotide sequence ID" value="XM_013487536.1"/>
</dbReference>
<name>A0A074Y931_AURSE</name>
<dbReference type="Proteomes" id="UP000030641">
    <property type="component" value="Unassembled WGS sequence"/>
</dbReference>
<protein>
    <submittedName>
        <fullName evidence="4">Uncharacterized protein</fullName>
    </submittedName>
</protein>
<dbReference type="GO" id="GO:0015087">
    <property type="term" value="F:cobalt ion transmembrane transporter activity"/>
    <property type="evidence" value="ECO:0007669"/>
    <property type="project" value="TreeGrafter"/>
</dbReference>
<organism evidence="4 5">
    <name type="scientific">Aureobasidium subglaciale (strain EXF-2481)</name>
    <name type="common">Aureobasidium pullulans var. subglaciale</name>
    <dbReference type="NCBI Taxonomy" id="1043005"/>
    <lineage>
        <taxon>Eukaryota</taxon>
        <taxon>Fungi</taxon>
        <taxon>Dikarya</taxon>
        <taxon>Ascomycota</taxon>
        <taxon>Pezizomycotina</taxon>
        <taxon>Dothideomycetes</taxon>
        <taxon>Dothideomycetidae</taxon>
        <taxon>Dothideales</taxon>
        <taxon>Saccotheciaceae</taxon>
        <taxon>Aureobasidium</taxon>
    </lineage>
</organism>
<dbReference type="GO" id="GO:0005886">
    <property type="term" value="C:plasma membrane"/>
    <property type="evidence" value="ECO:0007669"/>
    <property type="project" value="UniProtKB-SubCell"/>
</dbReference>